<evidence type="ECO:0000256" key="4">
    <source>
        <dbReference type="ARBA" id="ARBA00023004"/>
    </source>
</evidence>
<comment type="caution">
    <text evidence="7">The sequence shown here is derived from an EMBL/GenBank/DDBJ whole genome shotgun (WGS) entry which is preliminary data.</text>
</comment>
<dbReference type="AlphaFoldDB" id="A0A0C2A4Q9"/>
<dbReference type="Gene3D" id="3.20.20.70">
    <property type="entry name" value="Aldolase class I"/>
    <property type="match status" value="1"/>
</dbReference>
<dbReference type="GO" id="GO:0003824">
    <property type="term" value="F:catalytic activity"/>
    <property type="evidence" value="ECO:0007669"/>
    <property type="project" value="InterPro"/>
</dbReference>
<accession>A0A0C2A4Q9</accession>
<evidence type="ECO:0000313" key="8">
    <source>
        <dbReference type="Proteomes" id="UP000031599"/>
    </source>
</evidence>
<dbReference type="InterPro" id="IPR013785">
    <property type="entry name" value="Aldolase_TIM"/>
</dbReference>
<evidence type="ECO:0000256" key="5">
    <source>
        <dbReference type="ARBA" id="ARBA00023014"/>
    </source>
</evidence>
<evidence type="ECO:0000256" key="1">
    <source>
        <dbReference type="ARBA" id="ARBA00001966"/>
    </source>
</evidence>
<dbReference type="CDD" id="cd01335">
    <property type="entry name" value="Radical_SAM"/>
    <property type="match status" value="1"/>
</dbReference>
<dbReference type="GO" id="GO:0046872">
    <property type="term" value="F:metal ion binding"/>
    <property type="evidence" value="ECO:0007669"/>
    <property type="project" value="UniProtKB-KW"/>
</dbReference>
<comment type="cofactor">
    <cofactor evidence="1">
        <name>[4Fe-4S] cluster</name>
        <dbReference type="ChEBI" id="CHEBI:49883"/>
    </cofactor>
</comment>
<dbReference type="RefSeq" id="WP_052547003.1">
    <property type="nucleotide sequence ID" value="NZ_JMCC02000011.1"/>
</dbReference>
<keyword evidence="2" id="KW-0949">S-adenosyl-L-methionine</keyword>
<evidence type="ECO:0000313" key="7">
    <source>
        <dbReference type="EMBL" id="KIG18378.1"/>
    </source>
</evidence>
<dbReference type="Pfam" id="PF04055">
    <property type="entry name" value="Radical_SAM"/>
    <property type="match status" value="1"/>
</dbReference>
<keyword evidence="5" id="KW-0411">Iron-sulfur</keyword>
<protein>
    <submittedName>
        <fullName evidence="7">Radical SAM</fullName>
    </submittedName>
</protein>
<name>A0A0C2A4Q9_9BACT</name>
<keyword evidence="4" id="KW-0408">Iron</keyword>
<reference evidence="7 8" key="1">
    <citation type="submission" date="2014-12" db="EMBL/GenBank/DDBJ databases">
        <title>Genome assembly of Enhygromyxa salina DSM 15201.</title>
        <authorList>
            <person name="Sharma G."/>
            <person name="Subramanian S."/>
        </authorList>
    </citation>
    <scope>NUCLEOTIDE SEQUENCE [LARGE SCALE GENOMIC DNA]</scope>
    <source>
        <strain evidence="7 8">DSM 15201</strain>
    </source>
</reference>
<organism evidence="7 8">
    <name type="scientific">Enhygromyxa salina</name>
    <dbReference type="NCBI Taxonomy" id="215803"/>
    <lineage>
        <taxon>Bacteria</taxon>
        <taxon>Pseudomonadati</taxon>
        <taxon>Myxococcota</taxon>
        <taxon>Polyangia</taxon>
        <taxon>Nannocystales</taxon>
        <taxon>Nannocystaceae</taxon>
        <taxon>Enhygromyxa</taxon>
    </lineage>
</organism>
<evidence type="ECO:0000259" key="6">
    <source>
        <dbReference type="Pfam" id="PF04055"/>
    </source>
</evidence>
<dbReference type="Proteomes" id="UP000031599">
    <property type="component" value="Unassembled WGS sequence"/>
</dbReference>
<proteinExistence type="predicted"/>
<feature type="domain" description="Radical SAM core" evidence="6">
    <location>
        <begin position="23"/>
        <end position="133"/>
    </location>
</feature>
<dbReference type="EMBL" id="JMCC02000011">
    <property type="protein sequence ID" value="KIG18378.1"/>
    <property type="molecule type" value="Genomic_DNA"/>
</dbReference>
<evidence type="ECO:0000256" key="2">
    <source>
        <dbReference type="ARBA" id="ARBA00022691"/>
    </source>
</evidence>
<gene>
    <name evidence="7" type="ORF">DB30_00663</name>
</gene>
<dbReference type="InterPro" id="IPR007197">
    <property type="entry name" value="rSAM"/>
</dbReference>
<dbReference type="InterPro" id="IPR058240">
    <property type="entry name" value="rSAM_sf"/>
</dbReference>
<keyword evidence="3" id="KW-0479">Metal-binding</keyword>
<dbReference type="SFLD" id="SFLDS00029">
    <property type="entry name" value="Radical_SAM"/>
    <property type="match status" value="1"/>
</dbReference>
<sequence length="328" mass="36246">MKLTHREVDAIRAERGRSMLLFVTDRCPVGCGHCSVDSRADSPSITDFERFDRIVDWIATNAKLEVIGISGGEPFVERRGLSIATQRFADAGKRQVVFTSGVWATRERVPQWIRAVLNRCDCVYLSTDAFHAKAIDDACLVRAAQTIAAANPWIVLQVLDDELEQERAAKLLEQALGRHWQRHAEINLVTPLTHGRGANVFSRLARVEGRAFGPCSLARSPMVRYDGAVSACCNESVIMAKGPSRLRRAATDHNSLDAATDGFHADSLLRVIGDVGLGVLTQHPRFADLASQRFSNNCDLCWKLLERMPEGSDPLLDAIASLRQDDDL</sequence>
<evidence type="ECO:0000256" key="3">
    <source>
        <dbReference type="ARBA" id="ARBA00022723"/>
    </source>
</evidence>
<dbReference type="SUPFAM" id="SSF102114">
    <property type="entry name" value="Radical SAM enzymes"/>
    <property type="match status" value="1"/>
</dbReference>
<dbReference type="GO" id="GO:0051536">
    <property type="term" value="F:iron-sulfur cluster binding"/>
    <property type="evidence" value="ECO:0007669"/>
    <property type="project" value="UniProtKB-KW"/>
</dbReference>